<evidence type="ECO:0000313" key="1">
    <source>
        <dbReference type="EMBL" id="BCN93561.1"/>
    </source>
</evidence>
<protein>
    <submittedName>
        <fullName evidence="1">Uncharacterized protein</fullName>
    </submittedName>
</protein>
<gene>
    <name evidence="1" type="ORF">THMIRHAM_13460</name>
</gene>
<dbReference type="RefSeq" id="WP_237260781.1">
    <property type="nucleotide sequence ID" value="NZ_AP024202.1"/>
</dbReference>
<dbReference type="Proteomes" id="UP001054820">
    <property type="component" value="Chromosome"/>
</dbReference>
<organism evidence="1 2">
    <name type="scientific">Thiomicrorhabdus immobilis</name>
    <dbReference type="NCBI Taxonomy" id="2791037"/>
    <lineage>
        <taxon>Bacteria</taxon>
        <taxon>Pseudomonadati</taxon>
        <taxon>Pseudomonadota</taxon>
        <taxon>Gammaproteobacteria</taxon>
        <taxon>Thiotrichales</taxon>
        <taxon>Piscirickettsiaceae</taxon>
        <taxon>Thiomicrorhabdus</taxon>
    </lineage>
</organism>
<accession>A0ABM7MDP9</accession>
<sequence>MKKTFKLNPENPQPSREVESIKKEVKKYLNRERKKALPKGAHFWDFDCKFGRDEATSEEIHVSEIDNAIAQAKADGLESFYLEIIAAPVARTKKPTELKALEDMDDEFEGDYDGDDFDIDFDDDLDNDFDDDLGGTSRHTDDFDYN</sequence>
<keyword evidence="2" id="KW-1185">Reference proteome</keyword>
<reference evidence="1" key="1">
    <citation type="journal article" date="2022" name="Arch. Microbiol.">
        <title>Thiomicrorhabdus immobilis sp. nov., a mesophilic sulfur-oxidizing bacterium isolated from sediment of a brackish lake in northern Japan.</title>
        <authorList>
            <person name="Kojima H."/>
            <person name="Mochizuki J."/>
            <person name="Kanda M."/>
            <person name="Watanabe T."/>
            <person name="Fukui M."/>
        </authorList>
    </citation>
    <scope>NUCLEOTIDE SEQUENCE</scope>
    <source>
        <strain evidence="1">Am19</strain>
    </source>
</reference>
<dbReference type="EMBL" id="AP024202">
    <property type="protein sequence ID" value="BCN93561.1"/>
    <property type="molecule type" value="Genomic_DNA"/>
</dbReference>
<name>A0ABM7MDP9_9GAMM</name>
<proteinExistence type="predicted"/>
<dbReference type="InterPro" id="IPR046170">
    <property type="entry name" value="DUF6172"/>
</dbReference>
<dbReference type="Pfam" id="PF19669">
    <property type="entry name" value="DUF6172"/>
    <property type="match status" value="1"/>
</dbReference>
<evidence type="ECO:0000313" key="2">
    <source>
        <dbReference type="Proteomes" id="UP001054820"/>
    </source>
</evidence>